<dbReference type="Proteomes" id="UP000319255">
    <property type="component" value="Unassembled WGS sequence"/>
</dbReference>
<name>A0A501WG16_9RHOB</name>
<gene>
    <name evidence="2" type="ORF">FJM51_16515</name>
</gene>
<accession>A0A501WG16</accession>
<keyword evidence="3" id="KW-1185">Reference proteome</keyword>
<protein>
    <recommendedName>
        <fullName evidence="4">Cytochrome C oxidase assembly protein</fullName>
    </recommendedName>
</protein>
<dbReference type="AlphaFoldDB" id="A0A501WG16"/>
<dbReference type="RefSeq" id="WP_140455243.1">
    <property type="nucleotide sequence ID" value="NZ_VFRP01000019.1"/>
</dbReference>
<evidence type="ECO:0000313" key="2">
    <source>
        <dbReference type="EMBL" id="TPE48813.1"/>
    </source>
</evidence>
<evidence type="ECO:0000256" key="1">
    <source>
        <dbReference type="SAM" id="MobiDB-lite"/>
    </source>
</evidence>
<feature type="region of interest" description="Disordered" evidence="1">
    <location>
        <begin position="43"/>
        <end position="62"/>
    </location>
</feature>
<comment type="caution">
    <text evidence="2">The sequence shown here is derived from an EMBL/GenBank/DDBJ whole genome shotgun (WGS) entry which is preliminary data.</text>
</comment>
<sequence>MRPDSHEIYGRRRSRNLGVGLVLAAFVALVFAVTVVKLSEGAAIGHPEAGPPRSQLLPEGGN</sequence>
<organism evidence="2 3">
    <name type="scientific">Amaricoccus solimangrovi</name>
    <dbReference type="NCBI Taxonomy" id="2589815"/>
    <lineage>
        <taxon>Bacteria</taxon>
        <taxon>Pseudomonadati</taxon>
        <taxon>Pseudomonadota</taxon>
        <taxon>Alphaproteobacteria</taxon>
        <taxon>Rhodobacterales</taxon>
        <taxon>Paracoccaceae</taxon>
        <taxon>Amaricoccus</taxon>
    </lineage>
</organism>
<evidence type="ECO:0008006" key="4">
    <source>
        <dbReference type="Google" id="ProtNLM"/>
    </source>
</evidence>
<proteinExistence type="predicted"/>
<dbReference type="EMBL" id="VFRP01000019">
    <property type="protein sequence ID" value="TPE48813.1"/>
    <property type="molecule type" value="Genomic_DNA"/>
</dbReference>
<evidence type="ECO:0000313" key="3">
    <source>
        <dbReference type="Proteomes" id="UP000319255"/>
    </source>
</evidence>
<reference evidence="2 3" key="1">
    <citation type="submission" date="2019-06" db="EMBL/GenBank/DDBJ databases">
        <title>A novel bacterium of genus Amaricoccus, isolated from marine sediment.</title>
        <authorList>
            <person name="Huang H."/>
            <person name="Mo K."/>
            <person name="Hu Y."/>
        </authorList>
    </citation>
    <scope>NUCLEOTIDE SEQUENCE [LARGE SCALE GENOMIC DNA]</scope>
    <source>
        <strain evidence="2 3">HB172011</strain>
    </source>
</reference>